<comment type="caution">
    <text evidence="2">The sequence shown here is derived from an EMBL/GenBank/DDBJ whole genome shotgun (WGS) entry which is preliminary data.</text>
</comment>
<reference evidence="2 3" key="1">
    <citation type="submission" date="2015-07" db="EMBL/GenBank/DDBJ databases">
        <title>High-quality genome of monoxenous trypanosomatid Leptomonas pyrrhocoris.</title>
        <authorList>
            <person name="Flegontov P."/>
            <person name="Butenko A."/>
            <person name="Firsov S."/>
            <person name="Vlcek C."/>
            <person name="Logacheva M.D."/>
            <person name="Field M."/>
            <person name="Filatov D."/>
            <person name="Flegontova O."/>
            <person name="Gerasimov E."/>
            <person name="Jackson A.P."/>
            <person name="Kelly S."/>
            <person name="Opperdoes F."/>
            <person name="O'Reilly A."/>
            <person name="Votypka J."/>
            <person name="Yurchenko V."/>
            <person name="Lukes J."/>
        </authorList>
    </citation>
    <scope>NUCLEOTIDE SEQUENCE [LARGE SCALE GENOMIC DNA]</scope>
    <source>
        <strain evidence="2">H10</strain>
    </source>
</reference>
<dbReference type="OrthoDB" id="445007at2759"/>
<dbReference type="InterPro" id="IPR008775">
    <property type="entry name" value="Phytyl_CoA_dOase-like"/>
</dbReference>
<dbReference type="Pfam" id="PF05721">
    <property type="entry name" value="PhyH"/>
    <property type="match status" value="1"/>
</dbReference>
<dbReference type="AlphaFoldDB" id="A0A0M9G6I6"/>
<dbReference type="SUPFAM" id="SSF51197">
    <property type="entry name" value="Clavaminate synthase-like"/>
    <property type="match status" value="1"/>
</dbReference>
<evidence type="ECO:0000313" key="3">
    <source>
        <dbReference type="Proteomes" id="UP000037923"/>
    </source>
</evidence>
<evidence type="ECO:0000313" key="2">
    <source>
        <dbReference type="EMBL" id="KPA83286.1"/>
    </source>
</evidence>
<comment type="cofactor">
    <cofactor evidence="1">
        <name>Fe cation</name>
        <dbReference type="ChEBI" id="CHEBI:24875"/>
    </cofactor>
</comment>
<dbReference type="EMBL" id="LGTL01000004">
    <property type="protein sequence ID" value="KPA83286.1"/>
    <property type="molecule type" value="Genomic_DNA"/>
</dbReference>
<proteinExistence type="predicted"/>
<protein>
    <recommendedName>
        <fullName evidence="4">Phytanoyl-CoA dioxygenase</fullName>
    </recommendedName>
</protein>
<evidence type="ECO:0008006" key="4">
    <source>
        <dbReference type="Google" id="ProtNLM"/>
    </source>
</evidence>
<evidence type="ECO:0000256" key="1">
    <source>
        <dbReference type="ARBA" id="ARBA00001962"/>
    </source>
</evidence>
<gene>
    <name evidence="2" type="ORF">ABB37_02954</name>
</gene>
<name>A0A0M9G6I6_LEPPY</name>
<organism evidence="2 3">
    <name type="scientific">Leptomonas pyrrhocoris</name>
    <name type="common">Firebug parasite</name>
    <dbReference type="NCBI Taxonomy" id="157538"/>
    <lineage>
        <taxon>Eukaryota</taxon>
        <taxon>Discoba</taxon>
        <taxon>Euglenozoa</taxon>
        <taxon>Kinetoplastea</taxon>
        <taxon>Metakinetoplastina</taxon>
        <taxon>Trypanosomatida</taxon>
        <taxon>Trypanosomatidae</taxon>
        <taxon>Leishmaniinae</taxon>
        <taxon>Leptomonas</taxon>
    </lineage>
</organism>
<dbReference type="RefSeq" id="XP_015661725.1">
    <property type="nucleotide sequence ID" value="XM_015800123.1"/>
</dbReference>
<dbReference type="Gene3D" id="2.60.120.620">
    <property type="entry name" value="q2cbj1_9rhob like domain"/>
    <property type="match status" value="1"/>
</dbReference>
<dbReference type="PANTHER" id="PTHR20883:SF49">
    <property type="entry name" value="PHYTANOYL-COA DIOXYGENASE"/>
    <property type="match status" value="1"/>
</dbReference>
<sequence length="274" mass="31536">MPFKVSALDIRDFQECGVVMLRNVLSPAQVETLKRGIQRGYEHPSPRSKIASEDSDTGKFFEDFRCWQDIPEYKEIIFNTDLPRIASELTGSRTVRLHHDHMLVKEPKTQQRTPWHQDTPYYNMEGNQTISFWIPVDPVPEDSAMEFVLGSQKWPWLMPRTFKDNVAKWFPEGSLAELPDIEGRRKEFPIVSWALQPGDCYAFNFHTMHAAKGSTVMRRALSIRYVGDDVVYAPRQWVTSPAFPELEKNSGGMKACGPLIHPLFPVVYMSESKL</sequence>
<dbReference type="GeneID" id="26903245"/>
<keyword evidence="3" id="KW-1185">Reference proteome</keyword>
<dbReference type="OMA" id="YCNWQRI"/>
<dbReference type="Proteomes" id="UP000037923">
    <property type="component" value="Unassembled WGS sequence"/>
</dbReference>
<accession>A0A0M9G6I6</accession>
<dbReference type="PANTHER" id="PTHR20883">
    <property type="entry name" value="PHYTANOYL-COA DIOXYGENASE DOMAIN CONTAINING 1"/>
    <property type="match status" value="1"/>
</dbReference>
<dbReference type="VEuPathDB" id="TriTrypDB:LpyrH10_04_5040"/>